<dbReference type="AlphaFoldDB" id="A0AAN8F6I0"/>
<sequence>MLRFPSHVSEISLDTLYPSTECYPLLSHQCVFNKTVNKKGLSSYLGGLNVDDVAFDAKNASMLRAVVAFDTDRPSTAQLSTVQNNTVTVLQGNMMGTSIPVATSESLEHGVRYSLDHVHFTPTQNGTGVPNNSTSTLFFVDPVNGEINANPQLSEQPQGVYTVVVIDTKTTEPLHRIVKKFHYVKDDLKLRYVFSTKLKEFAASRGQFSKKLQEALKVDHPEGHMQVFLSEPKRDMRNASRTSVCFHVLKNEQVQSERSAISALSQTAVENSELSRLYHNYKVINIERCEATSMPMVRQSSFQLPTHVLLLVAGVAILIVVLVALLTYICFVRRYREHLRMKQKQMKMSERASSQLRYSPTFILPPGGPRYY</sequence>
<dbReference type="EMBL" id="WIXE01015803">
    <property type="protein sequence ID" value="KAK5973177.1"/>
    <property type="molecule type" value="Genomic_DNA"/>
</dbReference>
<keyword evidence="1" id="KW-0472">Membrane</keyword>
<evidence type="ECO:0008006" key="4">
    <source>
        <dbReference type="Google" id="ProtNLM"/>
    </source>
</evidence>
<reference evidence="2 3" key="1">
    <citation type="submission" date="2019-10" db="EMBL/GenBank/DDBJ databases">
        <title>Assembly and Annotation for the nematode Trichostrongylus colubriformis.</title>
        <authorList>
            <person name="Martin J."/>
        </authorList>
    </citation>
    <scope>NUCLEOTIDE SEQUENCE [LARGE SCALE GENOMIC DNA]</scope>
    <source>
        <strain evidence="2">G859</strain>
        <tissue evidence="2">Whole worm</tissue>
    </source>
</reference>
<organism evidence="2 3">
    <name type="scientific">Trichostrongylus colubriformis</name>
    <name type="common">Black scour worm</name>
    <dbReference type="NCBI Taxonomy" id="6319"/>
    <lineage>
        <taxon>Eukaryota</taxon>
        <taxon>Metazoa</taxon>
        <taxon>Ecdysozoa</taxon>
        <taxon>Nematoda</taxon>
        <taxon>Chromadorea</taxon>
        <taxon>Rhabditida</taxon>
        <taxon>Rhabditina</taxon>
        <taxon>Rhabditomorpha</taxon>
        <taxon>Strongyloidea</taxon>
        <taxon>Trichostrongylidae</taxon>
        <taxon>Trichostrongylus</taxon>
    </lineage>
</organism>
<comment type="caution">
    <text evidence="2">The sequence shown here is derived from an EMBL/GenBank/DDBJ whole genome shotgun (WGS) entry which is preliminary data.</text>
</comment>
<feature type="transmembrane region" description="Helical" evidence="1">
    <location>
        <begin position="308"/>
        <end position="332"/>
    </location>
</feature>
<keyword evidence="3" id="KW-1185">Reference proteome</keyword>
<keyword evidence="1" id="KW-0812">Transmembrane</keyword>
<dbReference type="Proteomes" id="UP001331761">
    <property type="component" value="Unassembled WGS sequence"/>
</dbReference>
<evidence type="ECO:0000313" key="2">
    <source>
        <dbReference type="EMBL" id="KAK5973177.1"/>
    </source>
</evidence>
<keyword evidence="1" id="KW-1133">Transmembrane helix</keyword>
<name>A0AAN8F6I0_TRICO</name>
<proteinExistence type="predicted"/>
<protein>
    <recommendedName>
        <fullName evidence="4">Cadherin domain-containing protein</fullName>
    </recommendedName>
</protein>
<evidence type="ECO:0000313" key="3">
    <source>
        <dbReference type="Proteomes" id="UP001331761"/>
    </source>
</evidence>
<gene>
    <name evidence="2" type="ORF">GCK32_009977</name>
</gene>
<evidence type="ECO:0000256" key="1">
    <source>
        <dbReference type="SAM" id="Phobius"/>
    </source>
</evidence>
<accession>A0AAN8F6I0</accession>